<dbReference type="InterPro" id="IPR037188">
    <property type="entry name" value="Sdo1/SBDS_central_sf"/>
</dbReference>
<accession>A0A1E3QW38</accession>
<keyword evidence="4" id="KW-0963">Cytoplasm</keyword>
<dbReference type="NCBIfam" id="TIGR00291">
    <property type="entry name" value="RNA_SBDS"/>
    <property type="match status" value="1"/>
</dbReference>
<dbReference type="GO" id="GO:0042134">
    <property type="term" value="F:rRNA primary transcript binding"/>
    <property type="evidence" value="ECO:0007669"/>
    <property type="project" value="EnsemblFungi"/>
</dbReference>
<keyword evidence="6" id="KW-0539">Nucleus</keyword>
<evidence type="ECO:0000256" key="1">
    <source>
        <dbReference type="ARBA" id="ARBA00004123"/>
    </source>
</evidence>
<dbReference type="GeneID" id="30149981"/>
<dbReference type="InterPro" id="IPR036786">
    <property type="entry name" value="Ribosome_mat_SBDS_N_sf"/>
</dbReference>
<dbReference type="Gene3D" id="3.30.70.240">
    <property type="match status" value="1"/>
</dbReference>
<sequence length="251" mass="28553">MAKINQPSTQVKLTNVSLVRLKKGKKRFEIACYQNKVQDYRSGVEKDIEEVLQIPQVFTNVSKGQVASQEDIVLCFGKDKTTDEIVLEILKKGEIQLNEKERVASKEKLHTEILTIIATKCINPKSKKRYPPTMINKALTELKVNFLPNRPAKIQALDAIRLLIEKQLIPIARAKMRVKITLELAKYKKNQEQIRGFLADEVDEDISGKLWVCVSYIDPVNYRDIVELSQANNGSVEVLDMTVADESDKNL</sequence>
<dbReference type="PANTHER" id="PTHR10927">
    <property type="entry name" value="RIBOSOME MATURATION PROTEIN SBDS"/>
    <property type="match status" value="1"/>
</dbReference>
<proteinExistence type="inferred from homology"/>
<evidence type="ECO:0000256" key="7">
    <source>
        <dbReference type="ARBA" id="ARBA00049708"/>
    </source>
</evidence>
<evidence type="ECO:0000256" key="2">
    <source>
        <dbReference type="ARBA" id="ARBA00004496"/>
    </source>
</evidence>
<comment type="similarity">
    <text evidence="3">Belongs to the SDO1/SBDS family.</text>
</comment>
<feature type="domain" description="Ribosome maturation protein SDO1/SBDS central" evidence="9">
    <location>
        <begin position="112"/>
        <end position="174"/>
    </location>
</feature>
<dbReference type="InterPro" id="IPR002140">
    <property type="entry name" value="Sdo1/SBDS"/>
</dbReference>
<dbReference type="GO" id="GO:1990932">
    <property type="term" value="F:5.8S rRNA binding"/>
    <property type="evidence" value="ECO:0007669"/>
    <property type="project" value="EnsemblFungi"/>
</dbReference>
<dbReference type="GO" id="GO:0042256">
    <property type="term" value="P:cytosolic ribosome assembly"/>
    <property type="evidence" value="ECO:0007669"/>
    <property type="project" value="EnsemblFungi"/>
</dbReference>
<dbReference type="InterPro" id="IPR046928">
    <property type="entry name" value="SDO1/SBDS_C"/>
</dbReference>
<evidence type="ECO:0000256" key="4">
    <source>
        <dbReference type="ARBA" id="ARBA00022490"/>
    </source>
</evidence>
<dbReference type="GO" id="GO:0070181">
    <property type="term" value="F:small ribosomal subunit rRNA binding"/>
    <property type="evidence" value="ECO:0007669"/>
    <property type="project" value="EnsemblFungi"/>
</dbReference>
<dbReference type="SUPFAM" id="SSF109728">
    <property type="entry name" value="Hypothetical protein AF0491, middle domain"/>
    <property type="match status" value="1"/>
</dbReference>
<dbReference type="PROSITE" id="PS01267">
    <property type="entry name" value="UPF0023"/>
    <property type="match status" value="1"/>
</dbReference>
<dbReference type="Gene3D" id="1.10.10.900">
    <property type="entry name" value="SBDS protein C-terminal domain, subdomain 1"/>
    <property type="match status" value="1"/>
</dbReference>
<dbReference type="Gene3D" id="3.30.1250.10">
    <property type="entry name" value="Ribosome maturation protein SBDS, N-terminal domain"/>
    <property type="match status" value="1"/>
</dbReference>
<dbReference type="GO" id="GO:0005634">
    <property type="term" value="C:nucleus"/>
    <property type="evidence" value="ECO:0007669"/>
    <property type="project" value="UniProtKB-SubCell"/>
</dbReference>
<dbReference type="GO" id="GO:0070180">
    <property type="term" value="F:large ribosomal subunit rRNA binding"/>
    <property type="evidence" value="ECO:0007669"/>
    <property type="project" value="EnsemblFungi"/>
</dbReference>
<dbReference type="RefSeq" id="XP_018986630.1">
    <property type="nucleotide sequence ID" value="XM_019132128.1"/>
</dbReference>
<comment type="subcellular location">
    <subcellularLocation>
        <location evidence="2">Cytoplasm</location>
    </subcellularLocation>
    <subcellularLocation>
        <location evidence="1">Nucleus</location>
    </subcellularLocation>
</comment>
<dbReference type="Pfam" id="PF09377">
    <property type="entry name" value="SBDS_domain_II"/>
    <property type="match status" value="1"/>
</dbReference>
<dbReference type="SUPFAM" id="SSF89895">
    <property type="entry name" value="FYSH domain"/>
    <property type="match status" value="1"/>
</dbReference>
<dbReference type="GO" id="GO:0005737">
    <property type="term" value="C:cytoplasm"/>
    <property type="evidence" value="ECO:0007669"/>
    <property type="project" value="UniProtKB-SubCell"/>
</dbReference>
<evidence type="ECO:0000256" key="5">
    <source>
        <dbReference type="ARBA" id="ARBA00022517"/>
    </source>
</evidence>
<name>A0A1E3QW38_9ASCO</name>
<feature type="domain" description="Ribosome maturation protein SDO1/SBDS C-terminal" evidence="10">
    <location>
        <begin position="176"/>
        <end position="241"/>
    </location>
</feature>
<evidence type="ECO:0000256" key="6">
    <source>
        <dbReference type="ARBA" id="ARBA00023242"/>
    </source>
</evidence>
<dbReference type="PANTHER" id="PTHR10927:SF1">
    <property type="entry name" value="RIBOSOME MATURATION PROTEIN SBDS"/>
    <property type="match status" value="1"/>
</dbReference>
<dbReference type="InterPro" id="IPR018978">
    <property type="entry name" value="SDO1/SBDS_central"/>
</dbReference>
<organism evidence="11 12">
    <name type="scientific">Babjeviella inositovora NRRL Y-12698</name>
    <dbReference type="NCBI Taxonomy" id="984486"/>
    <lineage>
        <taxon>Eukaryota</taxon>
        <taxon>Fungi</taxon>
        <taxon>Dikarya</taxon>
        <taxon>Ascomycota</taxon>
        <taxon>Saccharomycotina</taxon>
        <taxon>Pichiomycetes</taxon>
        <taxon>Serinales incertae sedis</taxon>
        <taxon>Babjeviella</taxon>
    </lineage>
</organism>
<dbReference type="AlphaFoldDB" id="A0A1E3QW38"/>
<evidence type="ECO:0000313" key="11">
    <source>
        <dbReference type="EMBL" id="ODQ81302.1"/>
    </source>
</evidence>
<dbReference type="Pfam" id="PF20268">
    <property type="entry name" value="SBDS_C"/>
    <property type="match status" value="1"/>
</dbReference>
<evidence type="ECO:0000259" key="8">
    <source>
        <dbReference type="Pfam" id="PF01172"/>
    </source>
</evidence>
<dbReference type="Proteomes" id="UP000094336">
    <property type="component" value="Unassembled WGS sequence"/>
</dbReference>
<dbReference type="InterPro" id="IPR018023">
    <property type="entry name" value="Ribosome_mat_SBDS_CS"/>
</dbReference>
<dbReference type="STRING" id="984486.A0A1E3QW38"/>
<comment type="subunit">
    <text evidence="7">Associates with the 60S ribosomal subunit.</text>
</comment>
<feature type="domain" description="Ribosome maturation protein SDO1/SBDS N-terminal" evidence="8">
    <location>
        <begin position="15"/>
        <end position="102"/>
    </location>
</feature>
<evidence type="ECO:0000259" key="10">
    <source>
        <dbReference type="Pfam" id="PF20268"/>
    </source>
</evidence>
<evidence type="ECO:0008006" key="13">
    <source>
        <dbReference type="Google" id="ProtNLM"/>
    </source>
</evidence>
<dbReference type="OrthoDB" id="10253092at2759"/>
<reference evidence="12" key="1">
    <citation type="submission" date="2016-05" db="EMBL/GenBank/DDBJ databases">
        <title>Comparative genomics of biotechnologically important yeasts.</title>
        <authorList>
            <consortium name="DOE Joint Genome Institute"/>
            <person name="Riley R."/>
            <person name="Haridas S."/>
            <person name="Wolfe K.H."/>
            <person name="Lopes M.R."/>
            <person name="Hittinger C.T."/>
            <person name="Goker M."/>
            <person name="Salamov A."/>
            <person name="Wisecaver J."/>
            <person name="Long T.M."/>
            <person name="Aerts A.L."/>
            <person name="Barry K."/>
            <person name="Choi C."/>
            <person name="Clum A."/>
            <person name="Coughlan A.Y."/>
            <person name="Deshpande S."/>
            <person name="Douglass A.P."/>
            <person name="Hanson S.J."/>
            <person name="Klenk H.-P."/>
            <person name="Labutti K."/>
            <person name="Lapidus A."/>
            <person name="Lindquist E."/>
            <person name="Lipzen A."/>
            <person name="Meier-Kolthoff J.P."/>
            <person name="Ohm R.A."/>
            <person name="Otillar R.P."/>
            <person name="Pangilinan J."/>
            <person name="Peng Y."/>
            <person name="Rokas A."/>
            <person name="Rosa C.A."/>
            <person name="Scheuner C."/>
            <person name="Sibirny A.A."/>
            <person name="Slot J.C."/>
            <person name="Stielow J.B."/>
            <person name="Sun H."/>
            <person name="Kurtzman C.P."/>
            <person name="Blackwell M."/>
            <person name="Grigoriev I.V."/>
            <person name="Jeffries T.W."/>
        </authorList>
    </citation>
    <scope>NUCLEOTIDE SEQUENCE [LARGE SCALE GENOMIC DNA]</scope>
    <source>
        <strain evidence="12">NRRL Y-12698</strain>
    </source>
</reference>
<dbReference type="Pfam" id="PF01172">
    <property type="entry name" value="SBDS_N"/>
    <property type="match status" value="1"/>
</dbReference>
<keyword evidence="5" id="KW-0690">Ribosome biogenesis</keyword>
<keyword evidence="12" id="KW-1185">Reference proteome</keyword>
<dbReference type="InterPro" id="IPR039100">
    <property type="entry name" value="Sdo1/SBDS-like"/>
</dbReference>
<evidence type="ECO:0000256" key="3">
    <source>
        <dbReference type="ARBA" id="ARBA00007433"/>
    </source>
</evidence>
<gene>
    <name evidence="11" type="ORF">BABINDRAFT_47216</name>
</gene>
<evidence type="ECO:0000259" key="9">
    <source>
        <dbReference type="Pfam" id="PF09377"/>
    </source>
</evidence>
<dbReference type="InterPro" id="IPR019783">
    <property type="entry name" value="SDO1/SBDS_N"/>
</dbReference>
<dbReference type="EMBL" id="KV454428">
    <property type="protein sequence ID" value="ODQ81302.1"/>
    <property type="molecule type" value="Genomic_DNA"/>
</dbReference>
<protein>
    <recommendedName>
        <fullName evidence="13">SBDS family rRNA metabolism protein</fullName>
    </recommendedName>
</protein>
<dbReference type="GO" id="GO:0005085">
    <property type="term" value="F:guanyl-nucleotide exchange factor activity"/>
    <property type="evidence" value="ECO:0007669"/>
    <property type="project" value="EnsemblFungi"/>
</dbReference>
<evidence type="ECO:0000313" key="12">
    <source>
        <dbReference type="Proteomes" id="UP000094336"/>
    </source>
</evidence>